<organism evidence="3 4">
    <name type="scientific">Archangium minus</name>
    <dbReference type="NCBI Taxonomy" id="83450"/>
    <lineage>
        <taxon>Bacteria</taxon>
        <taxon>Pseudomonadati</taxon>
        <taxon>Myxococcota</taxon>
        <taxon>Myxococcia</taxon>
        <taxon>Myxococcales</taxon>
        <taxon>Cystobacterineae</taxon>
        <taxon>Archangiaceae</taxon>
        <taxon>Archangium</taxon>
    </lineage>
</organism>
<dbReference type="PANTHER" id="PTHR30032:SF4">
    <property type="entry name" value="AMIDASE ENHANCER"/>
    <property type="match status" value="1"/>
</dbReference>
<dbReference type="NCBIfam" id="TIGR02669">
    <property type="entry name" value="SpoIID_LytB"/>
    <property type="match status" value="1"/>
</dbReference>
<accession>A0ABY9WVI6</accession>
<name>A0ABY9WVI6_9BACT</name>
<evidence type="ECO:0000313" key="4">
    <source>
        <dbReference type="Proteomes" id="UP001611383"/>
    </source>
</evidence>
<dbReference type="InterPro" id="IPR051922">
    <property type="entry name" value="Bact_Sporulation_Assoc"/>
</dbReference>
<keyword evidence="4" id="KW-1185">Reference proteome</keyword>
<evidence type="ECO:0000256" key="1">
    <source>
        <dbReference type="SAM" id="SignalP"/>
    </source>
</evidence>
<sequence>MLRPVALLLLLLAPLRALAVETMRIAMGDVQNEVRVSGKGLSFGSDTEDARFSPLDQDSVVVRRRGSRLELNGAPVIGNAVRFRAGLDAGAAGVPSSSPLRAGDMEVRGDVVVRLYKDALQLINVIPLEDYLAAVLGSEMPVSFPLEALKAQAVAARTYALQKKLEAYGSPFHMGSSVLHQVYGGLNREDARTRSAVEATRGEVLTYELAPIEAYFHASCGGRTETGQNALGRALPYLQAVDCPCGRLPASRWSATVSDSELHSALGQSPHGFRVTSRTSTHRVNRVVTSGGASLDGATLRRKLGYTKLKSLGFDVERTSGGWHFNGRGYGHGAGLCQWGAKALADEGLSYRDILLHYYPGTELQQLY</sequence>
<dbReference type="Pfam" id="PF08486">
    <property type="entry name" value="SpoIID"/>
    <property type="match status" value="1"/>
</dbReference>
<dbReference type="EMBL" id="CP043494">
    <property type="protein sequence ID" value="WNG46372.1"/>
    <property type="molecule type" value="Genomic_DNA"/>
</dbReference>
<evidence type="ECO:0000259" key="2">
    <source>
        <dbReference type="Pfam" id="PF08486"/>
    </source>
</evidence>
<feature type="chain" id="PRO_5045072923" evidence="1">
    <location>
        <begin position="20"/>
        <end position="368"/>
    </location>
</feature>
<protein>
    <submittedName>
        <fullName evidence="3">SpoIID/LytB domain-containing protein</fullName>
    </submittedName>
</protein>
<dbReference type="InterPro" id="IPR013486">
    <property type="entry name" value="SpoIID/LytB"/>
</dbReference>
<gene>
    <name evidence="3" type="ORF">F0U60_21320</name>
</gene>
<dbReference type="InterPro" id="IPR013693">
    <property type="entry name" value="SpoIID/LytB_N"/>
</dbReference>
<feature type="domain" description="Sporulation stage II protein D amidase enhancer LytB N-terminal" evidence="2">
    <location>
        <begin position="117"/>
        <end position="207"/>
    </location>
</feature>
<feature type="signal peptide" evidence="1">
    <location>
        <begin position="1"/>
        <end position="19"/>
    </location>
</feature>
<dbReference type="RefSeq" id="WP_395822689.1">
    <property type="nucleotide sequence ID" value="NZ_CP043494.1"/>
</dbReference>
<keyword evidence="1" id="KW-0732">Signal</keyword>
<dbReference type="PANTHER" id="PTHR30032">
    <property type="entry name" value="N-ACETYLMURAMOYL-L-ALANINE AMIDASE-RELATED"/>
    <property type="match status" value="1"/>
</dbReference>
<evidence type="ECO:0000313" key="3">
    <source>
        <dbReference type="EMBL" id="WNG46372.1"/>
    </source>
</evidence>
<dbReference type="Proteomes" id="UP001611383">
    <property type="component" value="Chromosome"/>
</dbReference>
<proteinExistence type="predicted"/>
<reference evidence="3 4" key="1">
    <citation type="submission" date="2019-08" db="EMBL/GenBank/DDBJ databases">
        <title>Archangium and Cystobacter genomes.</title>
        <authorList>
            <person name="Chen I.-C.K."/>
            <person name="Wielgoss S."/>
        </authorList>
    </citation>
    <scope>NUCLEOTIDE SEQUENCE [LARGE SCALE GENOMIC DNA]</scope>
    <source>
        <strain evidence="3 4">Cbm 6</strain>
    </source>
</reference>